<gene>
    <name evidence="4" type="ORF">GTHE00462_LOCUS2587</name>
</gene>
<evidence type="ECO:0000256" key="2">
    <source>
        <dbReference type="ARBA" id="ARBA00022737"/>
    </source>
</evidence>
<dbReference type="InterPro" id="IPR001680">
    <property type="entry name" value="WD40_rpt"/>
</dbReference>
<sequence>MDATGKPQLMEHINKSLTLTINDVRWVPCSARFVLLGSHARGTGAMQVYALNHGKLDIMVDTEKQHGFKCGTFGASSLEERHFATGDWDGRMALWNLEHVDLPVFSVKAHTGMINSIDGCGGLGIGFGAPEIVTGGRDGAVKVWDPRQKNDPVASLEPKNEEIARDCWTVCFGNSYNDEERCVCAGYDNGDVKLYDLRTNQIRWETNVRNGICCLDFDRKDIQMNKLVAATLESQFKLFDMRTYHPKEGYESLTEKAHKSTVWTCKHLPQNREIFMTGGGNGSINLCVTSSLFLAPLPSPIPLPLSYRHFNFGSHLPLSTSTLPSLFLHPLLVSLILSQLQIFLSGSTSHQGFGGT</sequence>
<dbReference type="EMBL" id="HBKN01003051">
    <property type="protein sequence ID" value="CAE2193276.1"/>
    <property type="molecule type" value="Transcribed_RNA"/>
</dbReference>
<feature type="repeat" description="WD" evidence="3">
    <location>
        <begin position="132"/>
        <end position="145"/>
    </location>
</feature>
<proteinExistence type="predicted"/>
<dbReference type="Pfam" id="PF00400">
    <property type="entry name" value="WD40"/>
    <property type="match status" value="1"/>
</dbReference>
<evidence type="ECO:0008006" key="5">
    <source>
        <dbReference type="Google" id="ProtNLM"/>
    </source>
</evidence>
<keyword evidence="1 3" id="KW-0853">WD repeat</keyword>
<evidence type="ECO:0000256" key="1">
    <source>
        <dbReference type="ARBA" id="ARBA00022574"/>
    </source>
</evidence>
<evidence type="ECO:0000256" key="3">
    <source>
        <dbReference type="PROSITE-ProRule" id="PRU00221"/>
    </source>
</evidence>
<dbReference type="InterPro" id="IPR036322">
    <property type="entry name" value="WD40_repeat_dom_sf"/>
</dbReference>
<organism evidence="4">
    <name type="scientific">Guillardia theta</name>
    <name type="common">Cryptophyte</name>
    <name type="synonym">Cryptomonas phi</name>
    <dbReference type="NCBI Taxonomy" id="55529"/>
    <lineage>
        <taxon>Eukaryota</taxon>
        <taxon>Cryptophyceae</taxon>
        <taxon>Pyrenomonadales</taxon>
        <taxon>Geminigeraceae</taxon>
        <taxon>Guillardia</taxon>
    </lineage>
</organism>
<dbReference type="PANTHER" id="PTHR10971">
    <property type="entry name" value="MRNA EXPORT FACTOR AND BUB3"/>
    <property type="match status" value="1"/>
</dbReference>
<accession>A0A7S4HAY8</accession>
<reference evidence="4" key="1">
    <citation type="submission" date="2021-01" db="EMBL/GenBank/DDBJ databases">
        <authorList>
            <person name="Corre E."/>
            <person name="Pelletier E."/>
            <person name="Niang G."/>
            <person name="Scheremetjew M."/>
            <person name="Finn R."/>
            <person name="Kale V."/>
            <person name="Holt S."/>
            <person name="Cochrane G."/>
            <person name="Meng A."/>
            <person name="Brown T."/>
            <person name="Cohen L."/>
        </authorList>
    </citation>
    <scope>NUCLEOTIDE SEQUENCE</scope>
    <source>
        <strain evidence="4">CCMP 2712</strain>
    </source>
</reference>
<dbReference type="InterPro" id="IPR015943">
    <property type="entry name" value="WD40/YVTN_repeat-like_dom_sf"/>
</dbReference>
<evidence type="ECO:0000313" key="4">
    <source>
        <dbReference type="EMBL" id="CAE2193276.1"/>
    </source>
</evidence>
<keyword evidence="2" id="KW-0677">Repeat</keyword>
<dbReference type="Gene3D" id="2.130.10.10">
    <property type="entry name" value="YVTN repeat-like/Quinoprotein amine dehydrogenase"/>
    <property type="match status" value="1"/>
</dbReference>
<dbReference type="AlphaFoldDB" id="A0A7S4HAY8"/>
<name>A0A7S4HAY8_GUITH</name>
<dbReference type="SUPFAM" id="SSF50978">
    <property type="entry name" value="WD40 repeat-like"/>
    <property type="match status" value="1"/>
</dbReference>
<dbReference type="SMART" id="SM00320">
    <property type="entry name" value="WD40"/>
    <property type="match status" value="5"/>
</dbReference>
<protein>
    <recommendedName>
        <fullName evidence="5">WD repeat-containing protein 92</fullName>
    </recommendedName>
</protein>
<dbReference type="PROSITE" id="PS50082">
    <property type="entry name" value="WD_REPEATS_2"/>
    <property type="match status" value="1"/>
</dbReference>